<name>A0A932FYU5_UNCTE</name>
<evidence type="ECO:0000313" key="1">
    <source>
        <dbReference type="EMBL" id="MBI2876809.1"/>
    </source>
</evidence>
<dbReference type="PIRSF" id="PIRSF019217">
    <property type="entry name" value="Acetone_carboxlyase_gsu"/>
    <property type="match status" value="1"/>
</dbReference>
<sequence length="180" mass="21322">MMASSKEIIGDLIDGKLDWNRVKSLISGYKEEDRFAKYLAVLSERVPWTERILLPLTEDLFIVEKGGERIVKCRCGHEYGDYRKNWKLEALIHVRETEEEIQELYPYPSRPDPQYCEIREFYCPTCGTQLEVETVPYGYPLVFDFLPDLDTFYREWLNQPLKDEKEFKDLTYDAVKGWSA</sequence>
<dbReference type="EMBL" id="JACPRF010000241">
    <property type="protein sequence ID" value="MBI2876809.1"/>
    <property type="molecule type" value="Genomic_DNA"/>
</dbReference>
<gene>
    <name evidence="1" type="ORF">HYY20_08005</name>
</gene>
<dbReference type="InterPro" id="IPR016750">
    <property type="entry name" value="Aceto_COase_bsu/gsu"/>
</dbReference>
<protein>
    <submittedName>
        <fullName evidence="1">Acetone carboxylase subunit gamma</fullName>
    </submittedName>
</protein>
<evidence type="ECO:0000313" key="2">
    <source>
        <dbReference type="Proteomes" id="UP000769766"/>
    </source>
</evidence>
<reference evidence="1" key="1">
    <citation type="submission" date="2020-07" db="EMBL/GenBank/DDBJ databases">
        <title>Huge and variable diversity of episymbiotic CPR bacteria and DPANN archaea in groundwater ecosystems.</title>
        <authorList>
            <person name="He C.Y."/>
            <person name="Keren R."/>
            <person name="Whittaker M."/>
            <person name="Farag I.F."/>
            <person name="Doudna J."/>
            <person name="Cate J.H.D."/>
            <person name="Banfield J.F."/>
        </authorList>
    </citation>
    <scope>NUCLEOTIDE SEQUENCE</scope>
    <source>
        <strain evidence="1">NC_groundwater_672_Ag_B-0.1um_62_36</strain>
    </source>
</reference>
<dbReference type="Pfam" id="PF08882">
    <property type="entry name" value="Acetone_carb_G"/>
    <property type="match status" value="1"/>
</dbReference>
<dbReference type="Proteomes" id="UP000769766">
    <property type="component" value="Unassembled WGS sequence"/>
</dbReference>
<organism evidence="1 2">
    <name type="scientific">Tectimicrobiota bacterium</name>
    <dbReference type="NCBI Taxonomy" id="2528274"/>
    <lineage>
        <taxon>Bacteria</taxon>
        <taxon>Pseudomonadati</taxon>
        <taxon>Nitrospinota/Tectimicrobiota group</taxon>
        <taxon>Candidatus Tectimicrobiota</taxon>
    </lineage>
</organism>
<comment type="caution">
    <text evidence="1">The sequence shown here is derived from an EMBL/GenBank/DDBJ whole genome shotgun (WGS) entry which is preliminary data.</text>
</comment>
<dbReference type="AlphaFoldDB" id="A0A932FYU5"/>
<accession>A0A932FYU5</accession>
<proteinExistence type="predicted"/>